<gene>
    <name evidence="3" type="ORF">F0P94_00130</name>
</gene>
<comment type="caution">
    <text evidence="3">The sequence shown here is derived from an EMBL/GenBank/DDBJ whole genome shotgun (WGS) entry which is preliminary data.</text>
</comment>
<dbReference type="Pfam" id="PF01927">
    <property type="entry name" value="Mut7-C"/>
    <property type="match status" value="1"/>
</dbReference>
<sequence length="247" mass="28917">MATIQFHGALNDFLPPRWRNAWFPLSFKGKPAVKDAIEALGVPHAEIDVILINQTPVAFQYGLHPEDEVEVFPVSYRHHFPGSVFLQPELPEEIRFVLDVHLGKLARNLRMLGFDSVYEKTYRDQTITQIAAAENRIVLTRDVGLLKQKAVKWGYWLRSQHPETQLLEVIRYFHLENKLQPFTRCLECNGTIREVSKESVLEYLPPKTRQFFNEFYQCETCRRVYWKGSHFDRMEAFIRDFKNGSSG</sequence>
<dbReference type="RefSeq" id="WP_150901672.1">
    <property type="nucleotide sequence ID" value="NZ_VTWT01000001.1"/>
</dbReference>
<evidence type="ECO:0000259" key="2">
    <source>
        <dbReference type="Pfam" id="PF14451"/>
    </source>
</evidence>
<accession>A0A5N1J5S2</accession>
<evidence type="ECO:0000259" key="1">
    <source>
        <dbReference type="Pfam" id="PF01927"/>
    </source>
</evidence>
<keyword evidence="4" id="KW-1185">Reference proteome</keyword>
<evidence type="ECO:0000313" key="4">
    <source>
        <dbReference type="Proteomes" id="UP000326570"/>
    </source>
</evidence>
<dbReference type="Proteomes" id="UP000326570">
    <property type="component" value="Unassembled WGS sequence"/>
</dbReference>
<dbReference type="PANTHER" id="PTHR39081">
    <property type="entry name" value="MUT7-C DOMAIN-CONTAINING PROTEIN"/>
    <property type="match status" value="1"/>
</dbReference>
<dbReference type="InterPro" id="IPR002782">
    <property type="entry name" value="Mut7-C_RNAse_dom"/>
</dbReference>
<dbReference type="InterPro" id="IPR027798">
    <property type="entry name" value="Ub_Mut7C"/>
</dbReference>
<dbReference type="Pfam" id="PF14451">
    <property type="entry name" value="Ub-Mut7C"/>
    <property type="match status" value="1"/>
</dbReference>
<protein>
    <recommendedName>
        <fullName evidence="5">Twitching motility protein PilT</fullName>
    </recommendedName>
</protein>
<name>A0A5N1J5S2_9BACT</name>
<feature type="domain" description="Ubiquitin Mut7-C" evidence="2">
    <location>
        <begin position="2"/>
        <end position="75"/>
    </location>
</feature>
<dbReference type="PANTHER" id="PTHR39081:SF1">
    <property type="entry name" value="MUT7-C RNASE DOMAIN-CONTAINING PROTEIN"/>
    <property type="match status" value="1"/>
</dbReference>
<proteinExistence type="predicted"/>
<organism evidence="3 4">
    <name type="scientific">Adhaeribacter soli</name>
    <dbReference type="NCBI Taxonomy" id="2607655"/>
    <lineage>
        <taxon>Bacteria</taxon>
        <taxon>Pseudomonadati</taxon>
        <taxon>Bacteroidota</taxon>
        <taxon>Cytophagia</taxon>
        <taxon>Cytophagales</taxon>
        <taxon>Hymenobacteraceae</taxon>
        <taxon>Adhaeribacter</taxon>
    </lineage>
</organism>
<dbReference type="EMBL" id="VTWT01000001">
    <property type="protein sequence ID" value="KAA9345533.1"/>
    <property type="molecule type" value="Genomic_DNA"/>
</dbReference>
<feature type="domain" description="Mut7-C RNAse" evidence="1">
    <location>
        <begin position="95"/>
        <end position="237"/>
    </location>
</feature>
<evidence type="ECO:0008006" key="5">
    <source>
        <dbReference type="Google" id="ProtNLM"/>
    </source>
</evidence>
<evidence type="ECO:0000313" key="3">
    <source>
        <dbReference type="EMBL" id="KAA9345533.1"/>
    </source>
</evidence>
<dbReference type="AlphaFoldDB" id="A0A5N1J5S2"/>
<reference evidence="3 4" key="1">
    <citation type="submission" date="2019-09" db="EMBL/GenBank/DDBJ databases">
        <title>Genome sequence of Adhaeribacter sp. M2.</title>
        <authorList>
            <person name="Srinivasan S."/>
        </authorList>
    </citation>
    <scope>NUCLEOTIDE SEQUENCE [LARGE SCALE GENOMIC DNA]</scope>
    <source>
        <strain evidence="3 4">M2</strain>
    </source>
</reference>